<dbReference type="EMBL" id="MU006095">
    <property type="protein sequence ID" value="KAF2839059.1"/>
    <property type="molecule type" value="Genomic_DNA"/>
</dbReference>
<feature type="domain" description="DUF7924" evidence="2">
    <location>
        <begin position="178"/>
        <end position="251"/>
    </location>
</feature>
<evidence type="ECO:0000313" key="3">
    <source>
        <dbReference type="EMBL" id="KAF2839059.1"/>
    </source>
</evidence>
<name>A0A9P4SAV8_9PEZI</name>
<evidence type="ECO:0000259" key="2">
    <source>
        <dbReference type="Pfam" id="PF25545"/>
    </source>
</evidence>
<dbReference type="Pfam" id="PF25545">
    <property type="entry name" value="DUF7924"/>
    <property type="match status" value="1"/>
</dbReference>
<evidence type="ECO:0000256" key="1">
    <source>
        <dbReference type="SAM" id="MobiDB-lite"/>
    </source>
</evidence>
<organism evidence="3 4">
    <name type="scientific">Patellaria atrata CBS 101060</name>
    <dbReference type="NCBI Taxonomy" id="1346257"/>
    <lineage>
        <taxon>Eukaryota</taxon>
        <taxon>Fungi</taxon>
        <taxon>Dikarya</taxon>
        <taxon>Ascomycota</taxon>
        <taxon>Pezizomycotina</taxon>
        <taxon>Dothideomycetes</taxon>
        <taxon>Dothideomycetes incertae sedis</taxon>
        <taxon>Patellariales</taxon>
        <taxon>Patellariaceae</taxon>
        <taxon>Patellaria</taxon>
    </lineage>
</organism>
<keyword evidence="4" id="KW-1185">Reference proteome</keyword>
<sequence length="258" mass="28955">MGRSSTPRSEDRKQPRETEDPSSDITVIPPAKRQGASGDFNTARPSDRVTQPGGAEVPINPIDYWSSNPILPASSASSSYFSPREEKRVPYMSPCYVELLEPKRVTCENIGEQMKRVSEDSECFCRTLLETEQTVPRESLFDDDIFQNVGDMLLERNATKIIQDISRSIVPSAESLPPHYSVGFNWEAFTREQSEEFTPFNGDDLEQSLFTATHYVYFPFFACEVCGITSLNITDRQNAHSMTLAVRVTVEGFPACQA</sequence>
<protein>
    <recommendedName>
        <fullName evidence="2">DUF7924 domain-containing protein</fullName>
    </recommendedName>
</protein>
<dbReference type="InterPro" id="IPR057684">
    <property type="entry name" value="DUF7924"/>
</dbReference>
<dbReference type="PANTHER" id="PTHR42470:SF2">
    <property type="match status" value="1"/>
</dbReference>
<accession>A0A9P4SAV8</accession>
<dbReference type="OrthoDB" id="5132737at2759"/>
<dbReference type="AlphaFoldDB" id="A0A9P4SAV8"/>
<gene>
    <name evidence="3" type="ORF">M501DRAFT_992055</name>
</gene>
<comment type="caution">
    <text evidence="3">The sequence shown here is derived from an EMBL/GenBank/DDBJ whole genome shotgun (WGS) entry which is preliminary data.</text>
</comment>
<evidence type="ECO:0000313" key="4">
    <source>
        <dbReference type="Proteomes" id="UP000799429"/>
    </source>
</evidence>
<feature type="compositionally biased region" description="Basic and acidic residues" evidence="1">
    <location>
        <begin position="8"/>
        <end position="19"/>
    </location>
</feature>
<proteinExistence type="predicted"/>
<feature type="region of interest" description="Disordered" evidence="1">
    <location>
        <begin position="1"/>
        <end position="55"/>
    </location>
</feature>
<dbReference type="PANTHER" id="PTHR42470">
    <property type="entry name" value="VAST DOMAIN-CONTAINING PROTEIN"/>
    <property type="match status" value="1"/>
</dbReference>
<dbReference type="Proteomes" id="UP000799429">
    <property type="component" value="Unassembled WGS sequence"/>
</dbReference>
<reference evidence="3" key="1">
    <citation type="journal article" date="2020" name="Stud. Mycol.">
        <title>101 Dothideomycetes genomes: a test case for predicting lifestyles and emergence of pathogens.</title>
        <authorList>
            <person name="Haridas S."/>
            <person name="Albert R."/>
            <person name="Binder M."/>
            <person name="Bloem J."/>
            <person name="Labutti K."/>
            <person name="Salamov A."/>
            <person name="Andreopoulos B."/>
            <person name="Baker S."/>
            <person name="Barry K."/>
            <person name="Bills G."/>
            <person name="Bluhm B."/>
            <person name="Cannon C."/>
            <person name="Castanera R."/>
            <person name="Culley D."/>
            <person name="Daum C."/>
            <person name="Ezra D."/>
            <person name="Gonzalez J."/>
            <person name="Henrissat B."/>
            <person name="Kuo A."/>
            <person name="Liang C."/>
            <person name="Lipzen A."/>
            <person name="Lutzoni F."/>
            <person name="Magnuson J."/>
            <person name="Mondo S."/>
            <person name="Nolan M."/>
            <person name="Ohm R."/>
            <person name="Pangilinan J."/>
            <person name="Park H.-J."/>
            <person name="Ramirez L."/>
            <person name="Alfaro M."/>
            <person name="Sun H."/>
            <person name="Tritt A."/>
            <person name="Yoshinaga Y."/>
            <person name="Zwiers L.-H."/>
            <person name="Turgeon B."/>
            <person name="Goodwin S."/>
            <person name="Spatafora J."/>
            <person name="Crous P."/>
            <person name="Grigoriev I."/>
        </authorList>
    </citation>
    <scope>NUCLEOTIDE SEQUENCE</scope>
    <source>
        <strain evidence="3">CBS 101060</strain>
    </source>
</reference>